<comment type="caution">
    <text evidence="3">The sequence shown here is derived from an EMBL/GenBank/DDBJ whole genome shotgun (WGS) entry which is preliminary data.</text>
</comment>
<protein>
    <recommendedName>
        <fullName evidence="2">Antitoxin</fullName>
    </recommendedName>
</protein>
<dbReference type="Gene3D" id="3.40.1620.10">
    <property type="entry name" value="YefM-like domain"/>
    <property type="match status" value="1"/>
</dbReference>
<evidence type="ECO:0000256" key="1">
    <source>
        <dbReference type="ARBA" id="ARBA00009981"/>
    </source>
</evidence>
<evidence type="ECO:0000313" key="4">
    <source>
        <dbReference type="Proteomes" id="UP000014393"/>
    </source>
</evidence>
<dbReference type="Pfam" id="PF02604">
    <property type="entry name" value="PhdYeFM_antitox"/>
    <property type="match status" value="1"/>
</dbReference>
<accession>S2WL29</accession>
<keyword evidence="4" id="KW-1185">Reference proteome</keyword>
<dbReference type="InterPro" id="IPR036165">
    <property type="entry name" value="YefM-like_sf"/>
</dbReference>
<evidence type="ECO:0000256" key="2">
    <source>
        <dbReference type="RuleBase" id="RU362080"/>
    </source>
</evidence>
<dbReference type="NCBIfam" id="TIGR01552">
    <property type="entry name" value="phd_fam"/>
    <property type="match status" value="1"/>
</dbReference>
<dbReference type="EMBL" id="AGWM01000002">
    <property type="protein sequence ID" value="EPD28579.1"/>
    <property type="molecule type" value="Genomic_DNA"/>
</dbReference>
<comment type="function">
    <text evidence="2">Antitoxin component of a type II toxin-antitoxin (TA) system.</text>
</comment>
<dbReference type="SUPFAM" id="SSF143120">
    <property type="entry name" value="YefM-like"/>
    <property type="match status" value="1"/>
</dbReference>
<reference evidence="3 4" key="1">
    <citation type="submission" date="2013-05" db="EMBL/GenBank/DDBJ databases">
        <title>The Genome Sequence of Actinobaculum schaalii FB123-CNA2.</title>
        <authorList>
            <consortium name="The Broad Institute Genomics Platform"/>
            <person name="Earl A."/>
            <person name="Ward D."/>
            <person name="Feldgarden M."/>
            <person name="Gevers D."/>
            <person name="Saerens B."/>
            <person name="Vaneechoutte M."/>
            <person name="Walker B."/>
            <person name="Young S."/>
            <person name="Zeng Q."/>
            <person name="Gargeya S."/>
            <person name="Fitzgerald M."/>
            <person name="Haas B."/>
            <person name="Abouelleil A."/>
            <person name="Allen A.W."/>
            <person name="Alvarado L."/>
            <person name="Arachchi H.M."/>
            <person name="Berlin A.M."/>
            <person name="Chapman S.B."/>
            <person name="Gainer-Dewar J."/>
            <person name="Goldberg J."/>
            <person name="Griggs A."/>
            <person name="Gujja S."/>
            <person name="Hansen M."/>
            <person name="Howarth C."/>
            <person name="Imamovic A."/>
            <person name="Ireland A."/>
            <person name="Larimer J."/>
            <person name="McCowan C."/>
            <person name="Murphy C."/>
            <person name="Pearson M."/>
            <person name="Poon T.W."/>
            <person name="Priest M."/>
            <person name="Roberts A."/>
            <person name="Saif S."/>
            <person name="Shea T."/>
            <person name="Sisk P."/>
            <person name="Sykes S."/>
            <person name="Wortman J."/>
            <person name="Nusbaum C."/>
            <person name="Birren B."/>
        </authorList>
    </citation>
    <scope>NUCLEOTIDE SEQUENCE [LARGE SCALE GENOMIC DNA]</scope>
    <source>
        <strain evidence="3 4">FB123-CNA-2</strain>
    </source>
</reference>
<organism evidence="3 4">
    <name type="scientific">Actinotignum schaalii FB123-CNA-2</name>
    <dbReference type="NCBI Taxonomy" id="883067"/>
    <lineage>
        <taxon>Bacteria</taxon>
        <taxon>Bacillati</taxon>
        <taxon>Actinomycetota</taxon>
        <taxon>Actinomycetes</taxon>
        <taxon>Actinomycetales</taxon>
        <taxon>Actinomycetaceae</taxon>
        <taxon>Actinotignum</taxon>
    </lineage>
</organism>
<evidence type="ECO:0000313" key="3">
    <source>
        <dbReference type="EMBL" id="EPD28579.1"/>
    </source>
</evidence>
<dbReference type="AlphaFoldDB" id="S2WL29"/>
<comment type="similarity">
    <text evidence="1 2">Belongs to the phD/YefM antitoxin family.</text>
</comment>
<sequence length="84" mass="9240">MAYAAGMNVITTTAARANLYRLIDVVNEESTPVTISGQRHNAVLVGEDDWRAIQETLYLSNIPGFVESVKEARREGGTSEALDW</sequence>
<dbReference type="Gene3D" id="1.10.1220.170">
    <property type="match status" value="1"/>
</dbReference>
<dbReference type="Proteomes" id="UP000014393">
    <property type="component" value="Unassembled WGS sequence"/>
</dbReference>
<gene>
    <name evidence="3" type="ORF">HMPREF9237_00106</name>
</gene>
<name>S2WL29_9ACTO</name>
<dbReference type="HOGENOM" id="CLU_155837_2_0_11"/>
<dbReference type="eggNOG" id="COG2161">
    <property type="taxonomic scope" value="Bacteria"/>
</dbReference>
<dbReference type="PATRIC" id="fig|883067.3.peg.107"/>
<dbReference type="InterPro" id="IPR006442">
    <property type="entry name" value="Antitoxin_Phd/YefM"/>
</dbReference>
<proteinExistence type="inferred from homology"/>